<dbReference type="GO" id="GO:0006629">
    <property type="term" value="P:lipid metabolic process"/>
    <property type="evidence" value="ECO:0007669"/>
    <property type="project" value="UniProtKB-KW"/>
</dbReference>
<gene>
    <name evidence="7" type="ORF">OESDEN_21610</name>
</gene>
<evidence type="ECO:0000256" key="1">
    <source>
        <dbReference type="ARBA" id="ARBA00022737"/>
    </source>
</evidence>
<keyword evidence="2" id="KW-0378">Hydrolase</keyword>
<keyword evidence="3" id="KW-0040">ANK repeat</keyword>
<dbReference type="GO" id="GO:0005739">
    <property type="term" value="C:mitochondrion"/>
    <property type="evidence" value="ECO:0007669"/>
    <property type="project" value="TreeGrafter"/>
</dbReference>
<keyword evidence="8" id="KW-1185">Reference proteome</keyword>
<dbReference type="GO" id="GO:2000304">
    <property type="term" value="P:positive regulation of ceramide biosynthetic process"/>
    <property type="evidence" value="ECO:0007669"/>
    <property type="project" value="TreeGrafter"/>
</dbReference>
<evidence type="ECO:0000256" key="3">
    <source>
        <dbReference type="ARBA" id="ARBA00023043"/>
    </source>
</evidence>
<dbReference type="PANTHER" id="PTHR24139">
    <property type="entry name" value="CALCIUM-INDEPENDENT PHOSPHOLIPASE A2"/>
    <property type="match status" value="1"/>
</dbReference>
<feature type="domain" description="PNPLA" evidence="6">
    <location>
        <begin position="1"/>
        <end position="78"/>
    </location>
</feature>
<dbReference type="SUPFAM" id="SSF52151">
    <property type="entry name" value="FabD/lysophospholipase-like"/>
    <property type="match status" value="1"/>
</dbReference>
<evidence type="ECO:0000259" key="6">
    <source>
        <dbReference type="PROSITE" id="PS51635"/>
    </source>
</evidence>
<accession>A0A0B1S4G6</accession>
<evidence type="ECO:0000256" key="5">
    <source>
        <dbReference type="PROSITE-ProRule" id="PRU01161"/>
    </source>
</evidence>
<protein>
    <recommendedName>
        <fullName evidence="6">PNPLA domain-containing protein</fullName>
    </recommendedName>
</protein>
<dbReference type="InterPro" id="IPR016035">
    <property type="entry name" value="Acyl_Trfase/lysoPLipase"/>
</dbReference>
<dbReference type="InterPro" id="IPR047148">
    <property type="entry name" value="PLPL9"/>
</dbReference>
<evidence type="ECO:0000313" key="7">
    <source>
        <dbReference type="EMBL" id="KHJ78766.1"/>
    </source>
</evidence>
<dbReference type="OrthoDB" id="10021675at2759"/>
<feature type="short sequence motif" description="DGA/G" evidence="5">
    <location>
        <begin position="65"/>
        <end position="67"/>
    </location>
</feature>
<keyword evidence="1" id="KW-0677">Repeat</keyword>
<evidence type="ECO:0000256" key="4">
    <source>
        <dbReference type="ARBA" id="ARBA00023098"/>
    </source>
</evidence>
<dbReference type="InterPro" id="IPR002641">
    <property type="entry name" value="PNPLA_dom"/>
</dbReference>
<dbReference type="GO" id="GO:0052816">
    <property type="term" value="F:long-chain fatty acyl-CoA hydrolase activity"/>
    <property type="evidence" value="ECO:0007669"/>
    <property type="project" value="TreeGrafter"/>
</dbReference>
<dbReference type="Gene3D" id="3.40.1090.10">
    <property type="entry name" value="Cytosolic phospholipase A2 catalytic domain"/>
    <property type="match status" value="1"/>
</dbReference>
<dbReference type="Proteomes" id="UP000053660">
    <property type="component" value="Unassembled WGS sequence"/>
</dbReference>
<feature type="non-terminal residue" evidence="7">
    <location>
        <position position="91"/>
    </location>
</feature>
<comment type="caution">
    <text evidence="5">Lacks conserved residue(s) required for the propagation of feature annotation.</text>
</comment>
<dbReference type="GO" id="GO:0047499">
    <property type="term" value="F:calcium-independent phospholipase A2 activity"/>
    <property type="evidence" value="ECO:0007669"/>
    <property type="project" value="InterPro"/>
</dbReference>
<dbReference type="PANTHER" id="PTHR24139:SF34">
    <property type="entry name" value="85_88 KDA CALCIUM-INDEPENDENT PHOSPHOLIPASE A2"/>
    <property type="match status" value="1"/>
</dbReference>
<organism evidence="7 8">
    <name type="scientific">Oesophagostomum dentatum</name>
    <name type="common">Nodular worm</name>
    <dbReference type="NCBI Taxonomy" id="61180"/>
    <lineage>
        <taxon>Eukaryota</taxon>
        <taxon>Metazoa</taxon>
        <taxon>Ecdysozoa</taxon>
        <taxon>Nematoda</taxon>
        <taxon>Chromadorea</taxon>
        <taxon>Rhabditida</taxon>
        <taxon>Rhabditina</taxon>
        <taxon>Rhabditomorpha</taxon>
        <taxon>Strongyloidea</taxon>
        <taxon>Strongylidae</taxon>
        <taxon>Oesophagostomum</taxon>
    </lineage>
</organism>
<proteinExistence type="predicted"/>
<dbReference type="PROSITE" id="PS51635">
    <property type="entry name" value="PNPLA"/>
    <property type="match status" value="1"/>
</dbReference>
<dbReference type="AlphaFoldDB" id="A0A0B1S4G6"/>
<evidence type="ECO:0000313" key="8">
    <source>
        <dbReference type="Proteomes" id="UP000053660"/>
    </source>
</evidence>
<reference evidence="7 8" key="1">
    <citation type="submission" date="2014-03" db="EMBL/GenBank/DDBJ databases">
        <title>Draft genome of the hookworm Oesophagostomum dentatum.</title>
        <authorList>
            <person name="Mitreva M."/>
        </authorList>
    </citation>
    <scope>NUCLEOTIDE SEQUENCE [LARGE SCALE GENOMIC DNA]</scope>
    <source>
        <strain evidence="7 8">OD-Hann</strain>
    </source>
</reference>
<dbReference type="Pfam" id="PF01734">
    <property type="entry name" value="Patatin"/>
    <property type="match status" value="1"/>
</dbReference>
<name>A0A0B1S4G6_OESDE</name>
<dbReference type="EMBL" id="KN609126">
    <property type="protein sequence ID" value="KHJ78766.1"/>
    <property type="molecule type" value="Genomic_DNA"/>
</dbReference>
<evidence type="ECO:0000256" key="2">
    <source>
        <dbReference type="ARBA" id="ARBA00022801"/>
    </source>
</evidence>
<sequence>MATTCLANVCPPQLKLLRNYQLQLSDEENKNMGFVQPKSVLVREAARSSSAAPTYFPPFDNKYVDGGLLVNNPCPQLLSDVQLMNTSARMA</sequence>
<keyword evidence="4" id="KW-0443">Lipid metabolism</keyword>